<dbReference type="InterPro" id="IPR032687">
    <property type="entry name" value="AraC-type_N"/>
</dbReference>
<keyword evidence="3" id="KW-0804">Transcription</keyword>
<dbReference type="RefSeq" id="WP_252085712.1">
    <property type="nucleotide sequence ID" value="NZ_CP092418.1"/>
</dbReference>
<dbReference type="SUPFAM" id="SSF46689">
    <property type="entry name" value="Homeodomain-like"/>
    <property type="match status" value="1"/>
</dbReference>
<dbReference type="Pfam" id="PF12833">
    <property type="entry name" value="HTH_18"/>
    <property type="match status" value="1"/>
</dbReference>
<dbReference type="PANTHER" id="PTHR47894">
    <property type="entry name" value="HTH-TYPE TRANSCRIPTIONAL REGULATOR GADX"/>
    <property type="match status" value="1"/>
</dbReference>
<dbReference type="InterPro" id="IPR009057">
    <property type="entry name" value="Homeodomain-like_sf"/>
</dbReference>
<organism evidence="5 6">
    <name type="scientific">Microbulbifer variabilis</name>
    <dbReference type="NCBI Taxonomy" id="266805"/>
    <lineage>
        <taxon>Bacteria</taxon>
        <taxon>Pseudomonadati</taxon>
        <taxon>Pseudomonadota</taxon>
        <taxon>Gammaproteobacteria</taxon>
        <taxon>Cellvibrionales</taxon>
        <taxon>Microbulbiferaceae</taxon>
        <taxon>Microbulbifer</taxon>
    </lineage>
</organism>
<evidence type="ECO:0000256" key="3">
    <source>
        <dbReference type="ARBA" id="ARBA00023163"/>
    </source>
</evidence>
<dbReference type="Gene3D" id="1.10.10.60">
    <property type="entry name" value="Homeodomain-like"/>
    <property type="match status" value="1"/>
</dbReference>
<dbReference type="Pfam" id="PF12625">
    <property type="entry name" value="Arabinose_bd"/>
    <property type="match status" value="1"/>
</dbReference>
<reference evidence="5" key="1">
    <citation type="submission" date="2022-02" db="EMBL/GenBank/DDBJ databases">
        <title>Coral-associated bacteria.</title>
        <authorList>
            <person name="Tang K."/>
            <person name="Wang X."/>
        </authorList>
    </citation>
    <scope>NUCLEOTIDE SEQUENCE</scope>
    <source>
        <strain evidence="5">SCSIO 43006</strain>
    </source>
</reference>
<dbReference type="EMBL" id="CP092418">
    <property type="protein sequence ID" value="USD23365.1"/>
    <property type="molecule type" value="Genomic_DNA"/>
</dbReference>
<evidence type="ECO:0000256" key="1">
    <source>
        <dbReference type="ARBA" id="ARBA00023015"/>
    </source>
</evidence>
<accession>A0ABY4VGC6</accession>
<evidence type="ECO:0000259" key="4">
    <source>
        <dbReference type="PROSITE" id="PS01124"/>
    </source>
</evidence>
<evidence type="ECO:0000256" key="2">
    <source>
        <dbReference type="ARBA" id="ARBA00023125"/>
    </source>
</evidence>
<gene>
    <name evidence="5" type="ORF">MJO52_09570</name>
</gene>
<protein>
    <submittedName>
        <fullName evidence="5">AraC family transcriptional regulator</fullName>
    </submittedName>
</protein>
<dbReference type="PANTHER" id="PTHR47894:SF1">
    <property type="entry name" value="HTH-TYPE TRANSCRIPTIONAL REGULATOR VQSM"/>
    <property type="match status" value="1"/>
</dbReference>
<dbReference type="PROSITE" id="PS01124">
    <property type="entry name" value="HTH_ARAC_FAMILY_2"/>
    <property type="match status" value="1"/>
</dbReference>
<sequence length="333" mass="37443">MDLTDTRSVNLSYTKALLEALASMDLPIPGETNKILSQIHQKERISIHLQEQLWESVINSYPDTLLGIKLGLAMQANQIGLVGYLLMTQKDLGEAIEQLISYHPLLGEGGHFELRRDAFSVNLCYHPNFLNFAQIRVETVLAACIAQTRILTGGKFQPLKLLLAYPAPSLALQQRYQALLQIPVEFNAGVSAIQFPTKDLSLQLIAADKEVEACLKPKAEALLQALTKKSLHRKVTLLLQQTPNLTREQVAQRLCLSPRHLARKLQEEQLNFRVLQDEVRSYYAKQWLREGEKTNLEIAVALGYTDESAFGKAFKRWGGVTPSAYRESHIINS</sequence>
<keyword evidence="1" id="KW-0805">Transcription regulation</keyword>
<keyword evidence="6" id="KW-1185">Reference proteome</keyword>
<evidence type="ECO:0000313" key="6">
    <source>
        <dbReference type="Proteomes" id="UP001055658"/>
    </source>
</evidence>
<keyword evidence="2" id="KW-0238">DNA-binding</keyword>
<dbReference type="InterPro" id="IPR018060">
    <property type="entry name" value="HTH_AraC"/>
</dbReference>
<proteinExistence type="predicted"/>
<name>A0ABY4VGC6_9GAMM</name>
<dbReference type="Proteomes" id="UP001055658">
    <property type="component" value="Chromosome"/>
</dbReference>
<evidence type="ECO:0000313" key="5">
    <source>
        <dbReference type="EMBL" id="USD23365.1"/>
    </source>
</evidence>
<dbReference type="SMART" id="SM00342">
    <property type="entry name" value="HTH_ARAC"/>
    <property type="match status" value="1"/>
</dbReference>
<feature type="domain" description="HTH araC/xylS-type" evidence="4">
    <location>
        <begin position="229"/>
        <end position="328"/>
    </location>
</feature>